<keyword evidence="2" id="KW-1185">Reference proteome</keyword>
<evidence type="ECO:0000313" key="2">
    <source>
        <dbReference type="Proteomes" id="UP000193427"/>
    </source>
</evidence>
<evidence type="ECO:0000313" key="1">
    <source>
        <dbReference type="EMBL" id="ARN19103.1"/>
    </source>
</evidence>
<accession>A0A1W6L4C0</accession>
<dbReference type="RefSeq" id="WP_085749344.1">
    <property type="nucleotide sequence ID" value="NZ_BSPR01000002.1"/>
</dbReference>
<dbReference type="InterPro" id="IPR052358">
    <property type="entry name" value="Aro_Compnd_Degr_Hydrolases"/>
</dbReference>
<dbReference type="KEGG" id="rgu:A4W93_03760"/>
<sequence>MSPLAFDGACDTHVHIYEPGFALAPTATFVPPAAPTSAYRTVQQALGLQRAVIVQPTGYGFDNRCTLSAVAQLGDGARAVVVVPPDVDDAELQRLHDAGARGIRFMMLSGGLLPWSALEPLAERIAPMGWHIDLQIDGRDFPKHEARLRRLPGKLIVDHIGKFLGPTTPDDEAFLSLRRVLDEGRCWIKVAAPYETSKKGPPGYEDIVPLADALVRHHASRCVWASNWPHPNVNPTPDSRALLGWAEARFGDHARRILVDNPAELYGY</sequence>
<organism evidence="1 2">
    <name type="scientific">Piscinibacter gummiphilus</name>
    <dbReference type="NCBI Taxonomy" id="946333"/>
    <lineage>
        <taxon>Bacteria</taxon>
        <taxon>Pseudomonadati</taxon>
        <taxon>Pseudomonadota</taxon>
        <taxon>Betaproteobacteria</taxon>
        <taxon>Burkholderiales</taxon>
        <taxon>Sphaerotilaceae</taxon>
        <taxon>Piscinibacter</taxon>
    </lineage>
</organism>
<keyword evidence="1" id="KW-0378">Hydrolase</keyword>
<dbReference type="EMBL" id="CP015118">
    <property type="protein sequence ID" value="ARN19103.1"/>
    <property type="molecule type" value="Genomic_DNA"/>
</dbReference>
<dbReference type="Proteomes" id="UP000193427">
    <property type="component" value="Chromosome"/>
</dbReference>
<dbReference type="STRING" id="946333.A4W93_03760"/>
<name>A0A1W6L4C0_9BURK</name>
<protein>
    <submittedName>
        <fullName evidence="1">Amidohydrolase</fullName>
    </submittedName>
</protein>
<gene>
    <name evidence="1" type="ORF">A4W93_03760</name>
</gene>
<proteinExistence type="predicted"/>
<dbReference type="SUPFAM" id="SSF51556">
    <property type="entry name" value="Metallo-dependent hydrolases"/>
    <property type="match status" value="1"/>
</dbReference>
<dbReference type="GO" id="GO:0016787">
    <property type="term" value="F:hydrolase activity"/>
    <property type="evidence" value="ECO:0007669"/>
    <property type="project" value="UniProtKB-KW"/>
</dbReference>
<reference evidence="1 2" key="1">
    <citation type="submission" date="2016-04" db="EMBL/GenBank/DDBJ databases">
        <title>Complete genome sequence of natural rubber-degrading, novel Gram-negative bacterium, Rhizobacter gummiphilus strain NS21.</title>
        <authorList>
            <person name="Tabata M."/>
            <person name="Kasai D."/>
            <person name="Fukuda M."/>
        </authorList>
    </citation>
    <scope>NUCLEOTIDE SEQUENCE [LARGE SCALE GENOMIC DNA]</scope>
    <source>
        <strain evidence="1 2">NS21</strain>
    </source>
</reference>
<dbReference type="Gene3D" id="3.20.20.140">
    <property type="entry name" value="Metal-dependent hydrolases"/>
    <property type="match status" value="1"/>
</dbReference>
<dbReference type="InterPro" id="IPR006680">
    <property type="entry name" value="Amidohydro-rel"/>
</dbReference>
<dbReference type="Pfam" id="PF04909">
    <property type="entry name" value="Amidohydro_2"/>
    <property type="match status" value="1"/>
</dbReference>
<dbReference type="OrthoDB" id="9787654at2"/>
<dbReference type="InterPro" id="IPR032466">
    <property type="entry name" value="Metal_Hydrolase"/>
</dbReference>
<dbReference type="PANTHER" id="PTHR35563:SF2">
    <property type="entry name" value="BARREL METAL-DEPENDENT HYDROLASE, PUTATIVE (AFU_ORTHOLOGUE AFUA_1G16240)-RELATED"/>
    <property type="match status" value="1"/>
</dbReference>
<dbReference type="PANTHER" id="PTHR35563">
    <property type="entry name" value="BARREL METAL-DEPENDENT HYDROLASE, PUTATIVE (AFU_ORTHOLOGUE AFUA_1G16240)-RELATED"/>
    <property type="match status" value="1"/>
</dbReference>
<dbReference type="AlphaFoldDB" id="A0A1W6L4C0"/>